<keyword evidence="2" id="KW-1185">Reference proteome</keyword>
<accession>A0ACC1Q6A3</accession>
<protein>
    <submittedName>
        <fullName evidence="1">Uncharacterized protein</fullName>
    </submittedName>
</protein>
<name>A0ACC1Q6A3_9APHY</name>
<proteinExistence type="predicted"/>
<dbReference type="Proteomes" id="UP001144978">
    <property type="component" value="Unassembled WGS sequence"/>
</dbReference>
<gene>
    <name evidence="1" type="ORF">NUW54_g2586</name>
</gene>
<evidence type="ECO:0000313" key="1">
    <source>
        <dbReference type="EMBL" id="KAJ3010111.1"/>
    </source>
</evidence>
<sequence>MINRAYEIVLKGPGPTQKLSPASYQLVSGKKASKRVLLFFCQLNELLTTFAHSGVRPSDPMHARPMLFQHMRPMQPYQSEQGRPSSLVGLLGLDRLTMFASVTPSNTLI</sequence>
<organism evidence="1 2">
    <name type="scientific">Trametes sanguinea</name>
    <dbReference type="NCBI Taxonomy" id="158606"/>
    <lineage>
        <taxon>Eukaryota</taxon>
        <taxon>Fungi</taxon>
        <taxon>Dikarya</taxon>
        <taxon>Basidiomycota</taxon>
        <taxon>Agaricomycotina</taxon>
        <taxon>Agaricomycetes</taxon>
        <taxon>Polyporales</taxon>
        <taxon>Polyporaceae</taxon>
        <taxon>Trametes</taxon>
    </lineage>
</organism>
<dbReference type="EMBL" id="JANSHE010000495">
    <property type="protein sequence ID" value="KAJ3010111.1"/>
    <property type="molecule type" value="Genomic_DNA"/>
</dbReference>
<reference evidence="1" key="1">
    <citation type="submission" date="2022-08" db="EMBL/GenBank/DDBJ databases">
        <title>Genome Sequence of Pycnoporus sanguineus.</title>
        <authorList>
            <person name="Buettner E."/>
        </authorList>
    </citation>
    <scope>NUCLEOTIDE SEQUENCE</scope>
    <source>
        <strain evidence="1">CG-C14</strain>
    </source>
</reference>
<evidence type="ECO:0000313" key="2">
    <source>
        <dbReference type="Proteomes" id="UP001144978"/>
    </source>
</evidence>
<comment type="caution">
    <text evidence="1">The sequence shown here is derived from an EMBL/GenBank/DDBJ whole genome shotgun (WGS) entry which is preliminary data.</text>
</comment>